<dbReference type="EMBL" id="NMUH01000317">
    <property type="protein sequence ID" value="MQL76786.1"/>
    <property type="molecule type" value="Genomic_DNA"/>
</dbReference>
<reference evidence="2" key="1">
    <citation type="submission" date="2017-07" db="EMBL/GenBank/DDBJ databases">
        <title>Taro Niue Genome Assembly and Annotation.</title>
        <authorList>
            <person name="Atibalentja N."/>
            <person name="Keating K."/>
            <person name="Fields C.J."/>
        </authorList>
    </citation>
    <scope>NUCLEOTIDE SEQUENCE</scope>
    <source>
        <strain evidence="2">Niue_2</strain>
        <tissue evidence="2">Leaf</tissue>
    </source>
</reference>
<dbReference type="Proteomes" id="UP000652761">
    <property type="component" value="Unassembled WGS sequence"/>
</dbReference>
<feature type="region of interest" description="Disordered" evidence="1">
    <location>
        <begin position="49"/>
        <end position="115"/>
    </location>
</feature>
<evidence type="ECO:0000313" key="3">
    <source>
        <dbReference type="Proteomes" id="UP000652761"/>
    </source>
</evidence>
<proteinExistence type="predicted"/>
<name>A0A843U3B5_COLES</name>
<gene>
    <name evidence="2" type="ORF">Taro_009175</name>
</gene>
<keyword evidence="3" id="KW-1185">Reference proteome</keyword>
<evidence type="ECO:0000313" key="2">
    <source>
        <dbReference type="EMBL" id="MQL76786.1"/>
    </source>
</evidence>
<accession>A0A843U3B5</accession>
<comment type="caution">
    <text evidence="2">The sequence shown here is derived from an EMBL/GenBank/DDBJ whole genome shotgun (WGS) entry which is preliminary data.</text>
</comment>
<dbReference type="AlphaFoldDB" id="A0A843U3B5"/>
<sequence length="115" mass="11954">MELDAAASTACGVELPVIPKLGAQLLWARVLGLGHGAEAVLPEGVVTSNGQPKAELHREPMTSLSLSLPGEEDAASGDVSERKLGRARNEPLLAAYAGPSRSPRTLLRMLSSQTG</sequence>
<evidence type="ECO:0000256" key="1">
    <source>
        <dbReference type="SAM" id="MobiDB-lite"/>
    </source>
</evidence>
<organism evidence="2 3">
    <name type="scientific">Colocasia esculenta</name>
    <name type="common">Wild taro</name>
    <name type="synonym">Arum esculentum</name>
    <dbReference type="NCBI Taxonomy" id="4460"/>
    <lineage>
        <taxon>Eukaryota</taxon>
        <taxon>Viridiplantae</taxon>
        <taxon>Streptophyta</taxon>
        <taxon>Embryophyta</taxon>
        <taxon>Tracheophyta</taxon>
        <taxon>Spermatophyta</taxon>
        <taxon>Magnoliopsida</taxon>
        <taxon>Liliopsida</taxon>
        <taxon>Araceae</taxon>
        <taxon>Aroideae</taxon>
        <taxon>Colocasieae</taxon>
        <taxon>Colocasia</taxon>
    </lineage>
</organism>
<feature type="compositionally biased region" description="Basic and acidic residues" evidence="1">
    <location>
        <begin position="79"/>
        <end position="89"/>
    </location>
</feature>
<protein>
    <submittedName>
        <fullName evidence="2">Uncharacterized protein</fullName>
    </submittedName>
</protein>